<reference evidence="1" key="1">
    <citation type="journal article" date="2022" name="bioRxiv">
        <title>Sequencing and chromosome-scale assembly of the giantPleurodeles waltlgenome.</title>
        <authorList>
            <person name="Brown T."/>
            <person name="Elewa A."/>
            <person name="Iarovenko S."/>
            <person name="Subramanian E."/>
            <person name="Araus A.J."/>
            <person name="Petzold A."/>
            <person name="Susuki M."/>
            <person name="Suzuki K.-i.T."/>
            <person name="Hayashi T."/>
            <person name="Toyoda A."/>
            <person name="Oliveira C."/>
            <person name="Osipova E."/>
            <person name="Leigh N.D."/>
            <person name="Simon A."/>
            <person name="Yun M.H."/>
        </authorList>
    </citation>
    <scope>NUCLEOTIDE SEQUENCE</scope>
    <source>
        <strain evidence="1">20211129_DDA</strain>
        <tissue evidence="1">Liver</tissue>
    </source>
</reference>
<dbReference type="Proteomes" id="UP001066276">
    <property type="component" value="Chromosome 2_1"/>
</dbReference>
<proteinExistence type="predicted"/>
<name>A0AAV7VDN4_PLEWA</name>
<evidence type="ECO:0000313" key="1">
    <source>
        <dbReference type="EMBL" id="KAJ1199728.1"/>
    </source>
</evidence>
<protein>
    <submittedName>
        <fullName evidence="1">Uncharacterized protein</fullName>
    </submittedName>
</protein>
<dbReference type="EMBL" id="JANPWB010000003">
    <property type="protein sequence ID" value="KAJ1199728.1"/>
    <property type="molecule type" value="Genomic_DNA"/>
</dbReference>
<organism evidence="1 2">
    <name type="scientific">Pleurodeles waltl</name>
    <name type="common">Iberian ribbed newt</name>
    <dbReference type="NCBI Taxonomy" id="8319"/>
    <lineage>
        <taxon>Eukaryota</taxon>
        <taxon>Metazoa</taxon>
        <taxon>Chordata</taxon>
        <taxon>Craniata</taxon>
        <taxon>Vertebrata</taxon>
        <taxon>Euteleostomi</taxon>
        <taxon>Amphibia</taxon>
        <taxon>Batrachia</taxon>
        <taxon>Caudata</taxon>
        <taxon>Salamandroidea</taxon>
        <taxon>Salamandridae</taxon>
        <taxon>Pleurodelinae</taxon>
        <taxon>Pleurodeles</taxon>
    </lineage>
</organism>
<keyword evidence="2" id="KW-1185">Reference proteome</keyword>
<dbReference type="AlphaFoldDB" id="A0AAV7VDN4"/>
<evidence type="ECO:0000313" key="2">
    <source>
        <dbReference type="Proteomes" id="UP001066276"/>
    </source>
</evidence>
<sequence length="99" mass="11059">MMWTPADQPKGGLQHRESTLVKHLAQFEKVLCASSDTKMLLEENNDAVSRDVNLKSADHRKLVDQVEEVKSGLLTIGPIVSELQAMRWRRPAYTAGTPS</sequence>
<accession>A0AAV7VDN4</accession>
<gene>
    <name evidence="1" type="ORF">NDU88_003561</name>
</gene>
<comment type="caution">
    <text evidence="1">The sequence shown here is derived from an EMBL/GenBank/DDBJ whole genome shotgun (WGS) entry which is preliminary data.</text>
</comment>